<dbReference type="EMBL" id="KZ824428">
    <property type="protein sequence ID" value="RAL03174.1"/>
    <property type="molecule type" value="Genomic_DNA"/>
</dbReference>
<gene>
    <name evidence="1" type="ORF">BO80DRAFT_14756</name>
</gene>
<evidence type="ECO:0000313" key="2">
    <source>
        <dbReference type="Proteomes" id="UP000249402"/>
    </source>
</evidence>
<accession>A0A395HAE1</accession>
<evidence type="ECO:0000313" key="1">
    <source>
        <dbReference type="EMBL" id="RAL03174.1"/>
    </source>
</evidence>
<sequence>MIVASRCLILTSEVAILPLVDGILAPLLGPSFLLPAAKPMLRTIDLFLQCTHFMFGSSVSLDACQDSIRFADGDMRHVDSLVLQGMDKGTEIGGRRAIVATLRVRRQWLTYELGTRTSTVPNRVVAHS</sequence>
<dbReference type="OrthoDB" id="10554973at2759"/>
<proteinExistence type="predicted"/>
<dbReference type="GeneID" id="37218611"/>
<dbReference type="AlphaFoldDB" id="A0A395HAE1"/>
<reference evidence="1 2" key="1">
    <citation type="submission" date="2018-02" db="EMBL/GenBank/DDBJ databases">
        <title>The genomes of Aspergillus section Nigri reveals drivers in fungal speciation.</title>
        <authorList>
            <consortium name="DOE Joint Genome Institute"/>
            <person name="Vesth T.C."/>
            <person name="Nybo J."/>
            <person name="Theobald S."/>
            <person name="Brandl J."/>
            <person name="Frisvad J.C."/>
            <person name="Nielsen K.F."/>
            <person name="Lyhne E.K."/>
            <person name="Kogle M.E."/>
            <person name="Kuo A."/>
            <person name="Riley R."/>
            <person name="Clum A."/>
            <person name="Nolan M."/>
            <person name="Lipzen A."/>
            <person name="Salamov A."/>
            <person name="Henrissat B."/>
            <person name="Wiebenga A."/>
            <person name="De vries R.P."/>
            <person name="Grigoriev I.V."/>
            <person name="Mortensen U.H."/>
            <person name="Andersen M.R."/>
            <person name="Baker S.E."/>
        </authorList>
    </citation>
    <scope>NUCLEOTIDE SEQUENCE [LARGE SCALE GENOMIC DNA]</scope>
    <source>
        <strain evidence="1 2">CBS 121593</strain>
    </source>
</reference>
<dbReference type="RefSeq" id="XP_025577501.1">
    <property type="nucleotide sequence ID" value="XM_025713746.1"/>
</dbReference>
<keyword evidence="2" id="KW-1185">Reference proteome</keyword>
<dbReference type="VEuPathDB" id="FungiDB:BO80DRAFT_14756"/>
<name>A0A395HAE1_9EURO</name>
<dbReference type="Proteomes" id="UP000249402">
    <property type="component" value="Unassembled WGS sequence"/>
</dbReference>
<organism evidence="1 2">
    <name type="scientific">Aspergillus ibericus CBS 121593</name>
    <dbReference type="NCBI Taxonomy" id="1448316"/>
    <lineage>
        <taxon>Eukaryota</taxon>
        <taxon>Fungi</taxon>
        <taxon>Dikarya</taxon>
        <taxon>Ascomycota</taxon>
        <taxon>Pezizomycotina</taxon>
        <taxon>Eurotiomycetes</taxon>
        <taxon>Eurotiomycetidae</taxon>
        <taxon>Eurotiales</taxon>
        <taxon>Aspergillaceae</taxon>
        <taxon>Aspergillus</taxon>
        <taxon>Aspergillus subgen. Circumdati</taxon>
    </lineage>
</organism>
<protein>
    <submittedName>
        <fullName evidence="1">Uncharacterized protein</fullName>
    </submittedName>
</protein>